<gene>
    <name evidence="5" type="ORF">OW717_14110</name>
</gene>
<evidence type="ECO:0000256" key="4">
    <source>
        <dbReference type="SAM" id="MobiDB-lite"/>
    </source>
</evidence>
<name>A0ABU6FUF6_9PROT</name>
<reference evidence="5 6" key="1">
    <citation type="submission" date="2022-11" db="EMBL/GenBank/DDBJ databases">
        <title>Comparative genomics analysis of Acidithiobacillus ferriphilus.</title>
        <authorList>
            <person name="Ma L."/>
        </authorList>
    </citation>
    <scope>NUCLEOTIDE SEQUENCE [LARGE SCALE GENOMIC DNA]</scope>
    <source>
        <strain evidence="5 6">DY15</strain>
    </source>
</reference>
<dbReference type="InterPro" id="IPR012327">
    <property type="entry name" value="MeTrfase_D12"/>
</dbReference>
<keyword evidence="1 5" id="KW-0489">Methyltransferase</keyword>
<dbReference type="Gene3D" id="3.40.50.150">
    <property type="entry name" value="Vaccinia Virus protein VP39"/>
    <property type="match status" value="2"/>
</dbReference>
<dbReference type="PRINTS" id="PR00505">
    <property type="entry name" value="D12N6MTFRASE"/>
</dbReference>
<dbReference type="EMBL" id="JAQGFR010000260">
    <property type="protein sequence ID" value="MEB8515167.1"/>
    <property type="molecule type" value="Genomic_DNA"/>
</dbReference>
<dbReference type="SUPFAM" id="SSF53335">
    <property type="entry name" value="S-adenosyl-L-methionine-dependent methyltransferases"/>
    <property type="match status" value="1"/>
</dbReference>
<dbReference type="GO" id="GO:0008168">
    <property type="term" value="F:methyltransferase activity"/>
    <property type="evidence" value="ECO:0007669"/>
    <property type="project" value="UniProtKB-KW"/>
</dbReference>
<evidence type="ECO:0000256" key="1">
    <source>
        <dbReference type="ARBA" id="ARBA00022603"/>
    </source>
</evidence>
<evidence type="ECO:0000256" key="2">
    <source>
        <dbReference type="ARBA" id="ARBA00022679"/>
    </source>
</evidence>
<comment type="caution">
    <text evidence="5">The sequence shown here is derived from an EMBL/GenBank/DDBJ whole genome shotgun (WGS) entry which is preliminary data.</text>
</comment>
<accession>A0ABU6FUF6</accession>
<sequence>MDSAKIRMAGSLVWKPFVALKIHAADSQSTDLQLAVTPSAEPGQMPSARPPSARPRPAFPWMGGKGWLVKKIADRLPRKARYVEPFAGAAAMLLALPPSPVEVLNDRNRDLIGFYRVMQEDRLRTALLDRLQWTPYARDEYARALALLNASEDDPITRAWAFFVVSNASFSGGGQSGLTEKRFATSTQRSQGRRMNYHIDGLPALAQRLKDVVIENRDAIDLLDQYDSPDTLFFLDPPYYPDTRNIRHERSRGTYAGGEMDAVQHLELLAMCRRLKGFVALCGYAHDDYDDALLPFGWKTLAFPRKALSSLHHNSDKSQREERVWINPKLSGHMNVQQQITMF</sequence>
<dbReference type="GO" id="GO:0032259">
    <property type="term" value="P:methylation"/>
    <property type="evidence" value="ECO:0007669"/>
    <property type="project" value="UniProtKB-KW"/>
</dbReference>
<dbReference type="RefSeq" id="WP_081258103.1">
    <property type="nucleotide sequence ID" value="NZ_JAQGFK010000008.1"/>
</dbReference>
<dbReference type="PANTHER" id="PTHR30481">
    <property type="entry name" value="DNA ADENINE METHYLASE"/>
    <property type="match status" value="1"/>
</dbReference>
<feature type="region of interest" description="Disordered" evidence="4">
    <location>
        <begin position="38"/>
        <end position="58"/>
    </location>
</feature>
<protein>
    <submittedName>
        <fullName evidence="5">DNA adenine methylase</fullName>
    </submittedName>
</protein>
<dbReference type="Pfam" id="PF02086">
    <property type="entry name" value="MethyltransfD12"/>
    <property type="match status" value="1"/>
</dbReference>
<evidence type="ECO:0000313" key="6">
    <source>
        <dbReference type="Proteomes" id="UP001308776"/>
    </source>
</evidence>
<evidence type="ECO:0000313" key="5">
    <source>
        <dbReference type="EMBL" id="MEB8515167.1"/>
    </source>
</evidence>
<dbReference type="InterPro" id="IPR029063">
    <property type="entry name" value="SAM-dependent_MTases_sf"/>
</dbReference>
<dbReference type="PANTHER" id="PTHR30481:SF4">
    <property type="entry name" value="SITE-SPECIFIC DNA-METHYLTRANSFERASE (ADENINE-SPECIFIC)"/>
    <property type="match status" value="1"/>
</dbReference>
<evidence type="ECO:0000256" key="3">
    <source>
        <dbReference type="ARBA" id="ARBA00022691"/>
    </source>
</evidence>
<feature type="compositionally biased region" description="Pro residues" evidence="4">
    <location>
        <begin position="48"/>
        <end position="58"/>
    </location>
</feature>
<keyword evidence="3" id="KW-0949">S-adenosyl-L-methionine</keyword>
<proteinExistence type="predicted"/>
<keyword evidence="2" id="KW-0808">Transferase</keyword>
<dbReference type="Proteomes" id="UP001308776">
    <property type="component" value="Unassembled WGS sequence"/>
</dbReference>
<keyword evidence="6" id="KW-1185">Reference proteome</keyword>
<organism evidence="5 6">
    <name type="scientific">Acidithiobacillus ferriphilus</name>
    <dbReference type="NCBI Taxonomy" id="1689834"/>
    <lineage>
        <taxon>Bacteria</taxon>
        <taxon>Pseudomonadati</taxon>
        <taxon>Pseudomonadota</taxon>
        <taxon>Acidithiobacillia</taxon>
        <taxon>Acidithiobacillales</taxon>
        <taxon>Acidithiobacillaceae</taxon>
        <taxon>Acidithiobacillus</taxon>
    </lineage>
</organism>